<dbReference type="FunCoup" id="A5E256">
    <property type="interactions" value="875"/>
</dbReference>
<feature type="coiled-coil region" evidence="16">
    <location>
        <begin position="560"/>
        <end position="601"/>
    </location>
</feature>
<evidence type="ECO:0000256" key="8">
    <source>
        <dbReference type="ARBA" id="ARBA00022786"/>
    </source>
</evidence>
<dbReference type="CDD" id="cd16499">
    <property type="entry name" value="RING-HC_Bre1-like"/>
    <property type="match status" value="1"/>
</dbReference>
<evidence type="ECO:0000256" key="5">
    <source>
        <dbReference type="ARBA" id="ARBA00022679"/>
    </source>
</evidence>
<gene>
    <name evidence="19" type="ORF">LELG_03693</name>
</gene>
<comment type="similarity">
    <text evidence="4 15">Belongs to the BRE1 family.</text>
</comment>
<keyword evidence="12 15" id="KW-0539">Nucleus</keyword>
<evidence type="ECO:0000256" key="2">
    <source>
        <dbReference type="ARBA" id="ARBA00004123"/>
    </source>
</evidence>
<dbReference type="GO" id="GO:0005634">
    <property type="term" value="C:nucleus"/>
    <property type="evidence" value="ECO:0007669"/>
    <property type="project" value="UniProtKB-SubCell"/>
</dbReference>
<dbReference type="UniPathway" id="UPA00143"/>
<dbReference type="GO" id="GO:0008270">
    <property type="term" value="F:zinc ion binding"/>
    <property type="evidence" value="ECO:0007669"/>
    <property type="project" value="UniProtKB-KW"/>
</dbReference>
<dbReference type="Pfam" id="PF08647">
    <property type="entry name" value="BRE1"/>
    <property type="match status" value="1"/>
</dbReference>
<dbReference type="Pfam" id="PF13923">
    <property type="entry name" value="zf-C3HC4_2"/>
    <property type="match status" value="1"/>
</dbReference>
<dbReference type="EMBL" id="CH981528">
    <property type="protein sequence ID" value="EDK45514.1"/>
    <property type="molecule type" value="Genomic_DNA"/>
</dbReference>
<keyword evidence="19" id="KW-0436">Ligase</keyword>
<dbReference type="GO" id="GO:0033503">
    <property type="term" value="C:HULC complex"/>
    <property type="evidence" value="ECO:0007669"/>
    <property type="project" value="TreeGrafter"/>
</dbReference>
<dbReference type="PANTHER" id="PTHR23163:SF0">
    <property type="entry name" value="E3 UBIQUITIN-PROTEIN LIGASE BRE1"/>
    <property type="match status" value="1"/>
</dbReference>
<keyword evidence="8 15" id="KW-0833">Ubl conjugation pathway</keyword>
<dbReference type="HOGENOM" id="CLU_019713_1_0_1"/>
<dbReference type="InterPro" id="IPR013083">
    <property type="entry name" value="Znf_RING/FYVE/PHD"/>
</dbReference>
<comment type="catalytic activity">
    <reaction evidence="1 15">
        <text>S-ubiquitinyl-[E2 ubiquitin-conjugating enzyme]-L-cysteine + [acceptor protein]-L-lysine = [E2 ubiquitin-conjugating enzyme]-L-cysteine + N(6)-ubiquitinyl-[acceptor protein]-L-lysine.</text>
        <dbReference type="EC" id="2.3.2.27"/>
    </reaction>
</comment>
<dbReference type="Proteomes" id="UP000001996">
    <property type="component" value="Unassembled WGS sequence"/>
</dbReference>
<dbReference type="SUPFAM" id="SSF57850">
    <property type="entry name" value="RING/U-box"/>
    <property type="match status" value="1"/>
</dbReference>
<evidence type="ECO:0000256" key="9">
    <source>
        <dbReference type="ARBA" id="ARBA00022833"/>
    </source>
</evidence>
<dbReference type="GO" id="GO:0061630">
    <property type="term" value="F:ubiquitin protein ligase activity"/>
    <property type="evidence" value="ECO:0007669"/>
    <property type="project" value="UniProtKB-EC"/>
</dbReference>
<dbReference type="SMART" id="SM00184">
    <property type="entry name" value="RING"/>
    <property type="match status" value="1"/>
</dbReference>
<dbReference type="STRING" id="379508.A5E256"/>
<evidence type="ECO:0000256" key="17">
    <source>
        <dbReference type="SAM" id="MobiDB-lite"/>
    </source>
</evidence>
<dbReference type="GO" id="GO:0006325">
    <property type="term" value="P:chromatin organization"/>
    <property type="evidence" value="ECO:0007669"/>
    <property type="project" value="UniProtKB-KW"/>
</dbReference>
<proteinExistence type="inferred from homology"/>
<dbReference type="Gene3D" id="3.30.40.10">
    <property type="entry name" value="Zinc/RING finger domain, C3HC4 (zinc finger)"/>
    <property type="match status" value="1"/>
</dbReference>
<protein>
    <recommendedName>
        <fullName evidence="15">E3 ubiquitin protein ligase</fullName>
        <ecNumber evidence="15">2.3.2.27</ecNumber>
    </recommendedName>
</protein>
<dbReference type="VEuPathDB" id="FungiDB:LELG_03693"/>
<accession>A5E256</accession>
<evidence type="ECO:0000256" key="6">
    <source>
        <dbReference type="ARBA" id="ARBA00022723"/>
    </source>
</evidence>
<evidence type="ECO:0000313" key="20">
    <source>
        <dbReference type="Proteomes" id="UP000001996"/>
    </source>
</evidence>
<dbReference type="PANTHER" id="PTHR23163">
    <property type="entry name" value="RING FINGER PROTEIN-RELATED"/>
    <property type="match status" value="1"/>
</dbReference>
<dbReference type="GO" id="GO:0006950">
    <property type="term" value="P:response to stress"/>
    <property type="evidence" value="ECO:0007669"/>
    <property type="project" value="UniProtKB-ARBA"/>
</dbReference>
<feature type="coiled-coil region" evidence="16">
    <location>
        <begin position="335"/>
        <end position="381"/>
    </location>
</feature>
<sequence>MSVDTDNRKRLLDSEPIDSLKRLKKALDELSTEGPLTQADVVYFKKEAIWRQMISYKQQVLKLKGEVKRLSRDCESLKHIVTVLTAWYDEILLLFDELGDDDGILVAFDDSENSNIKVDEKLQNIRTKLSRAISLKNIGSLDLAKLQELSLLKSQNQILAKDNVALSDKIINLESELQELLHDQERDRSVTLKRVDDSRKEVNSLEQQEKGKVKVESQTPQPSANEINGHANVNSNGNGNGNGNGSGVNNGKDSNLVDSEELDKLRLEIEELKSSNDLLGEQVSELTNTNQTLLQNVNSLESKLHNLDEKDIQENLIYKKIVKNNQSLQDQISKVNKLNALNVSKLSELEEKQNEVKKLVESELIKENEALKQQMSKNEQDLIRVRTTRDELLAKNTILTKQVEEQKTTQALLELNETYSKRIEELTKDKFNLDALESEKIDLLTNEIKEIESAFKQTRELTIKKLSSQVDHESQVKKLVIEKNKADQKYFASMRLKDSLTNENKVLKQQVGKSQEMIKSLSELETNYLGKIDVLTKSLTDYKIIKENALQENFSLQDTVKNLKITNETLEADVARKDDKIKAITSEVVELKDQNNKQDLQIIKLSKSLANTESLLVKYKTNNTNSIIQADEEQLEALRSIAKCSLCTKNWKDTAITVCGHVFCSSCTQERLAARLRRCPSCNKGFSSNDLLTIHL</sequence>
<evidence type="ECO:0000313" key="19">
    <source>
        <dbReference type="EMBL" id="EDK45514.1"/>
    </source>
</evidence>
<keyword evidence="7 14" id="KW-0863">Zinc-finger</keyword>
<name>A5E256_LODEL</name>
<dbReference type="OrthoDB" id="654191at2759"/>
<dbReference type="InterPro" id="IPR013956">
    <property type="entry name" value="E3_ubiquit_lig_Bre1"/>
</dbReference>
<evidence type="ECO:0000256" key="16">
    <source>
        <dbReference type="SAM" id="Coils"/>
    </source>
</evidence>
<feature type="compositionally biased region" description="Gly residues" evidence="17">
    <location>
        <begin position="238"/>
        <end position="248"/>
    </location>
</feature>
<evidence type="ECO:0000256" key="12">
    <source>
        <dbReference type="ARBA" id="ARBA00023242"/>
    </source>
</evidence>
<keyword evidence="5 15" id="KW-0808">Transferase</keyword>
<comment type="subcellular location">
    <subcellularLocation>
        <location evidence="2 15">Nucleus</location>
    </subcellularLocation>
</comment>
<comment type="function">
    <text evidence="13">E3 ubiquitin-protein ligase that mediates monoubiquitination of histone H2B to form H2BK123ub1. H2BK123ub1 gives a specific tag for epigenetic transcriptional activation and is also a prerequisite for H3K4me and H3K79me formation.</text>
</comment>
<feature type="compositionally biased region" description="Polar residues" evidence="17">
    <location>
        <begin position="216"/>
        <end position="226"/>
    </location>
</feature>
<evidence type="ECO:0000256" key="10">
    <source>
        <dbReference type="ARBA" id="ARBA00022853"/>
    </source>
</evidence>
<organism evidence="19 20">
    <name type="scientific">Lodderomyces elongisporus (strain ATCC 11503 / CBS 2605 / JCM 1781 / NBRC 1676 / NRRL YB-4239)</name>
    <name type="common">Yeast</name>
    <name type="synonym">Saccharomyces elongisporus</name>
    <dbReference type="NCBI Taxonomy" id="379508"/>
    <lineage>
        <taxon>Eukaryota</taxon>
        <taxon>Fungi</taxon>
        <taxon>Dikarya</taxon>
        <taxon>Ascomycota</taxon>
        <taxon>Saccharomycotina</taxon>
        <taxon>Pichiomycetes</taxon>
        <taxon>Debaryomycetaceae</taxon>
        <taxon>Candida/Lodderomyces clade</taxon>
        <taxon>Lodderomyces</taxon>
    </lineage>
</organism>
<feature type="coiled-coil region" evidence="16">
    <location>
        <begin position="262"/>
        <end position="310"/>
    </location>
</feature>
<dbReference type="GO" id="GO:0016874">
    <property type="term" value="F:ligase activity"/>
    <property type="evidence" value="ECO:0007669"/>
    <property type="project" value="UniProtKB-KW"/>
</dbReference>
<evidence type="ECO:0000256" key="14">
    <source>
        <dbReference type="PROSITE-ProRule" id="PRU00175"/>
    </source>
</evidence>
<evidence type="ECO:0000256" key="7">
    <source>
        <dbReference type="ARBA" id="ARBA00022771"/>
    </source>
</evidence>
<evidence type="ECO:0000256" key="1">
    <source>
        <dbReference type="ARBA" id="ARBA00000900"/>
    </source>
</evidence>
<keyword evidence="9 15" id="KW-0862">Zinc</keyword>
<comment type="pathway">
    <text evidence="3 15">Protein modification; protein ubiquitination.</text>
</comment>
<feature type="compositionally biased region" description="Basic and acidic residues" evidence="17">
    <location>
        <begin position="192"/>
        <end position="215"/>
    </location>
</feature>
<evidence type="ECO:0000259" key="18">
    <source>
        <dbReference type="PROSITE" id="PS50089"/>
    </source>
</evidence>
<dbReference type="InterPro" id="IPR001841">
    <property type="entry name" value="Znf_RING"/>
</dbReference>
<dbReference type="FunFam" id="3.30.40.10:FF:000414">
    <property type="entry name" value="E3 ubiquitin protein ligase"/>
    <property type="match status" value="1"/>
</dbReference>
<dbReference type="AlphaFoldDB" id="A5E256"/>
<dbReference type="eggNOG" id="KOG0978">
    <property type="taxonomic scope" value="Eukaryota"/>
</dbReference>
<keyword evidence="11 15" id="KW-0175">Coiled coil</keyword>
<feature type="region of interest" description="Disordered" evidence="17">
    <location>
        <begin position="192"/>
        <end position="255"/>
    </location>
</feature>
<evidence type="ECO:0000256" key="4">
    <source>
        <dbReference type="ARBA" id="ARBA00005555"/>
    </source>
</evidence>
<evidence type="ECO:0000256" key="11">
    <source>
        <dbReference type="ARBA" id="ARBA00023054"/>
    </source>
</evidence>
<dbReference type="GO" id="GO:0016567">
    <property type="term" value="P:protein ubiquitination"/>
    <property type="evidence" value="ECO:0007669"/>
    <property type="project" value="UniProtKB-UniRule"/>
</dbReference>
<dbReference type="KEGG" id="lel:PVL30_004521"/>
<evidence type="ECO:0000256" key="15">
    <source>
        <dbReference type="RuleBase" id="RU365038"/>
    </source>
</evidence>
<keyword evidence="6 15" id="KW-0479">Metal-binding</keyword>
<dbReference type="PROSITE" id="PS50089">
    <property type="entry name" value="ZF_RING_2"/>
    <property type="match status" value="1"/>
</dbReference>
<feature type="domain" description="RING-type" evidence="18">
    <location>
        <begin position="644"/>
        <end position="683"/>
    </location>
</feature>
<reference evidence="19 20" key="1">
    <citation type="journal article" date="2009" name="Nature">
        <title>Evolution of pathogenicity and sexual reproduction in eight Candida genomes.</title>
        <authorList>
            <person name="Butler G."/>
            <person name="Rasmussen M.D."/>
            <person name="Lin M.F."/>
            <person name="Santos M.A."/>
            <person name="Sakthikumar S."/>
            <person name="Munro C.A."/>
            <person name="Rheinbay E."/>
            <person name="Grabherr M."/>
            <person name="Forche A."/>
            <person name="Reedy J.L."/>
            <person name="Agrafioti I."/>
            <person name="Arnaud M.B."/>
            <person name="Bates S."/>
            <person name="Brown A.J."/>
            <person name="Brunke S."/>
            <person name="Costanzo M.C."/>
            <person name="Fitzpatrick D.A."/>
            <person name="de Groot P.W."/>
            <person name="Harris D."/>
            <person name="Hoyer L.L."/>
            <person name="Hube B."/>
            <person name="Klis F.M."/>
            <person name="Kodira C."/>
            <person name="Lennard N."/>
            <person name="Logue M.E."/>
            <person name="Martin R."/>
            <person name="Neiman A.M."/>
            <person name="Nikolaou E."/>
            <person name="Quail M.A."/>
            <person name="Quinn J."/>
            <person name="Santos M.C."/>
            <person name="Schmitzberger F.F."/>
            <person name="Sherlock G."/>
            <person name="Shah P."/>
            <person name="Silverstein K.A."/>
            <person name="Skrzypek M.S."/>
            <person name="Soll D."/>
            <person name="Staggs R."/>
            <person name="Stansfield I."/>
            <person name="Stumpf M.P."/>
            <person name="Sudbery P.E."/>
            <person name="Srikantha T."/>
            <person name="Zeng Q."/>
            <person name="Berman J."/>
            <person name="Berriman M."/>
            <person name="Heitman J."/>
            <person name="Gow N.A."/>
            <person name="Lorenz M.C."/>
            <person name="Birren B.W."/>
            <person name="Kellis M."/>
            <person name="Cuomo C.A."/>
        </authorList>
    </citation>
    <scope>NUCLEOTIDE SEQUENCE [LARGE SCALE GENOMIC DNA]</scope>
    <source>
        <strain evidence="20">ATCC 11503 / BCRC 21390 / CBS 2605 / JCM 1781 / NBRC 1676 / NRRL YB-4239</strain>
    </source>
</reference>
<evidence type="ECO:0000256" key="3">
    <source>
        <dbReference type="ARBA" id="ARBA00004906"/>
    </source>
</evidence>
<evidence type="ECO:0000256" key="13">
    <source>
        <dbReference type="ARBA" id="ARBA00059679"/>
    </source>
</evidence>
<dbReference type="OMA" id="ERHRACR"/>
<dbReference type="GeneID" id="5231809"/>
<keyword evidence="10 15" id="KW-0156">Chromatin regulator</keyword>
<dbReference type="EC" id="2.3.2.27" evidence="15"/>
<keyword evidence="20" id="KW-1185">Reference proteome</keyword>
<dbReference type="InParanoid" id="A5E256"/>